<dbReference type="AlphaFoldDB" id="A0A9D6A9R3"/>
<proteinExistence type="predicted"/>
<gene>
    <name evidence="1" type="ORF">HXN55_02370</name>
</gene>
<dbReference type="InterPro" id="IPR052934">
    <property type="entry name" value="Methyl-DNA_Rec/Restrict_Enz"/>
</dbReference>
<dbReference type="Gene3D" id="3.40.50.300">
    <property type="entry name" value="P-loop containing nucleotide triphosphate hydrolases"/>
    <property type="match status" value="1"/>
</dbReference>
<comment type="caution">
    <text evidence="1">The sequence shown here is derived from an EMBL/GenBank/DDBJ whole genome shotgun (WGS) entry which is preliminary data.</text>
</comment>
<sequence length="310" mass="35158">MRHSIFFYKELTPAEVGKTGTHEVYVRLPNNFDYESFFGNSANMNGSVMEVNFIAQDITDGGSDSVSLRFAFFKNSNQEKRIPSLGPLFKSHNVQEGDVVCLESRIDGTSTTYSICFYKKGEIQVSPAAIYFSRVERDVLETPKNNYNYQSLQQIFYGAPGTGKSNTIKCEVDQKDLPRVRTIFHPDSDYSTFVGAYKPTSVEVPVMTIIGKEQMPVVNAKPEKKIVYEFVPQAFLKAYTGAWKNQDKPFYLIIEEINRGNCAQIFGDLFQLLDRNDETGLSDYPISPDEDIQKFLLTDKKYGFAALTEE</sequence>
<dbReference type="Proteomes" id="UP000787419">
    <property type="component" value="Unassembled WGS sequence"/>
</dbReference>
<accession>A0A9D6A9R3</accession>
<reference evidence="1" key="1">
    <citation type="submission" date="2020-04" db="EMBL/GenBank/DDBJ databases">
        <title>Deep metagenomics examines the oral microbiome during advanced dental caries in children, revealing novel taxa and co-occurrences with host molecules.</title>
        <authorList>
            <person name="Baker J.L."/>
            <person name="Morton J.T."/>
            <person name="Dinis M."/>
            <person name="Alvarez R."/>
            <person name="Tran N.C."/>
            <person name="Knight R."/>
            <person name="Edlund A."/>
        </authorList>
    </citation>
    <scope>NUCLEOTIDE SEQUENCE</scope>
    <source>
        <strain evidence="1">JCVI_32_bin.50</strain>
    </source>
</reference>
<evidence type="ECO:0000313" key="2">
    <source>
        <dbReference type="Proteomes" id="UP000787419"/>
    </source>
</evidence>
<organism evidence="1 2">
    <name type="scientific">Prevotella nigrescens</name>
    <dbReference type="NCBI Taxonomy" id="28133"/>
    <lineage>
        <taxon>Bacteria</taxon>
        <taxon>Pseudomonadati</taxon>
        <taxon>Bacteroidota</taxon>
        <taxon>Bacteroidia</taxon>
        <taxon>Bacteroidales</taxon>
        <taxon>Prevotellaceae</taxon>
        <taxon>Prevotella</taxon>
    </lineage>
</organism>
<name>A0A9D6A9R3_9BACT</name>
<dbReference type="InterPro" id="IPR027417">
    <property type="entry name" value="P-loop_NTPase"/>
</dbReference>
<dbReference type="RefSeq" id="WP_278489196.1">
    <property type="nucleotide sequence ID" value="NZ_JABZTM010000015.1"/>
</dbReference>
<protein>
    <submittedName>
        <fullName evidence="1">Uncharacterized protein</fullName>
    </submittedName>
</protein>
<evidence type="ECO:0000313" key="1">
    <source>
        <dbReference type="EMBL" id="MBF1446225.1"/>
    </source>
</evidence>
<dbReference type="EMBL" id="JABZTM010000015">
    <property type="protein sequence ID" value="MBF1446225.1"/>
    <property type="molecule type" value="Genomic_DNA"/>
</dbReference>
<dbReference type="PANTHER" id="PTHR37291">
    <property type="entry name" value="5-METHYLCYTOSINE-SPECIFIC RESTRICTION ENZYME B"/>
    <property type="match status" value="1"/>
</dbReference>
<dbReference type="PANTHER" id="PTHR37291:SF1">
    <property type="entry name" value="TYPE IV METHYL-DIRECTED RESTRICTION ENZYME ECOKMCRB SUBUNIT"/>
    <property type="match status" value="1"/>
</dbReference>